<evidence type="ECO:0000256" key="1">
    <source>
        <dbReference type="SAM" id="MobiDB-lite"/>
    </source>
</evidence>
<gene>
    <name evidence="2" type="ordered locus">Mesau_03157</name>
</gene>
<evidence type="ECO:0000313" key="3">
    <source>
        <dbReference type="Proteomes" id="UP000010998"/>
    </source>
</evidence>
<proteinExistence type="predicted"/>
<organism evidence="2 3">
    <name type="scientific">Mesorhizobium australicum (strain HAMBI 3006 / LMG 24608 / WSM2073)</name>
    <dbReference type="NCBI Taxonomy" id="754035"/>
    <lineage>
        <taxon>Bacteria</taxon>
        <taxon>Pseudomonadati</taxon>
        <taxon>Pseudomonadota</taxon>
        <taxon>Alphaproteobacteria</taxon>
        <taxon>Hyphomicrobiales</taxon>
        <taxon>Phyllobacteriaceae</taxon>
        <taxon>Mesorhizobium</taxon>
    </lineage>
</organism>
<name>L0KKG4_MESAW</name>
<sequence>MPASTDLDLDAANDTAKHAARHPCCAGPDLSDFAAPAAPPHAQATPHRNDATTGKGEDQ</sequence>
<feature type="compositionally biased region" description="Basic and acidic residues" evidence="1">
    <location>
        <begin position="47"/>
        <end position="59"/>
    </location>
</feature>
<keyword evidence="3" id="KW-1185">Reference proteome</keyword>
<reference evidence="3" key="1">
    <citation type="submission" date="2012-02" db="EMBL/GenBank/DDBJ databases">
        <title>Complete sequence of Mesorhizobium australicum WSM2073.</title>
        <authorList>
            <person name="Lucas S."/>
            <person name="Han J."/>
            <person name="Lapidus A."/>
            <person name="Cheng J.-F."/>
            <person name="Goodwin L."/>
            <person name="Pitluck S."/>
            <person name="Peters L."/>
            <person name="Gu W."/>
            <person name="Detter J.C."/>
            <person name="Han C."/>
            <person name="Tapia R."/>
            <person name="Land M."/>
            <person name="Hauser L."/>
            <person name="Kyrpides N."/>
            <person name="Ivanova N."/>
            <person name="Pagani I."/>
            <person name="Reeve W.G."/>
            <person name="Howieson J.G."/>
            <person name="Tiwari R.P."/>
            <person name="O'Hara G.W."/>
            <person name="Atkins C.A."/>
            <person name="Ronson C.W."/>
            <person name="Nandasena K.G."/>
            <person name="Woyke T."/>
        </authorList>
    </citation>
    <scope>NUCLEOTIDE SEQUENCE [LARGE SCALE GENOMIC DNA]</scope>
    <source>
        <strain evidence="3">LMG 24608 / HAMBI 3006 / WSM2073</strain>
    </source>
</reference>
<feature type="compositionally biased region" description="Low complexity" evidence="1">
    <location>
        <begin position="1"/>
        <end position="14"/>
    </location>
</feature>
<dbReference type="HOGENOM" id="CLU_2955200_0_0_5"/>
<feature type="region of interest" description="Disordered" evidence="1">
    <location>
        <begin position="1"/>
        <end position="59"/>
    </location>
</feature>
<dbReference type="STRING" id="754035.Mesau_03157"/>
<dbReference type="KEGG" id="mam:Mesau_03157"/>
<dbReference type="Proteomes" id="UP000010998">
    <property type="component" value="Chromosome"/>
</dbReference>
<dbReference type="EMBL" id="CP003358">
    <property type="protein sequence ID" value="AGB45531.1"/>
    <property type="molecule type" value="Genomic_DNA"/>
</dbReference>
<evidence type="ECO:0000313" key="2">
    <source>
        <dbReference type="EMBL" id="AGB45531.1"/>
    </source>
</evidence>
<feature type="compositionally biased region" description="Low complexity" evidence="1">
    <location>
        <begin position="34"/>
        <end position="46"/>
    </location>
</feature>
<protein>
    <submittedName>
        <fullName evidence="2">Uncharacterized protein</fullName>
    </submittedName>
</protein>
<dbReference type="AlphaFoldDB" id="L0KKG4"/>
<accession>L0KKG4</accession>